<feature type="transmembrane region" description="Helical" evidence="9">
    <location>
        <begin position="428"/>
        <end position="449"/>
    </location>
</feature>
<dbReference type="InterPro" id="IPR003342">
    <property type="entry name" value="ArnT-like_N"/>
</dbReference>
<feature type="transmembrane region" description="Helical" evidence="9">
    <location>
        <begin position="247"/>
        <end position="267"/>
    </location>
</feature>
<keyword evidence="4 11" id="KW-0808">Transferase</keyword>
<evidence type="ECO:0000256" key="9">
    <source>
        <dbReference type="SAM" id="Phobius"/>
    </source>
</evidence>
<protein>
    <submittedName>
        <fullName evidence="11">Dolichyl-phosphate-mannose-protein mannosyltransferase</fullName>
    </submittedName>
</protein>
<dbReference type="GO" id="GO:0016763">
    <property type="term" value="F:pentosyltransferase activity"/>
    <property type="evidence" value="ECO:0007669"/>
    <property type="project" value="TreeGrafter"/>
</dbReference>
<evidence type="ECO:0000256" key="6">
    <source>
        <dbReference type="ARBA" id="ARBA00022989"/>
    </source>
</evidence>
<feature type="region of interest" description="Disordered" evidence="8">
    <location>
        <begin position="116"/>
        <end position="138"/>
    </location>
</feature>
<organism evidence="11 12">
    <name type="scientific">Edaphobacter modestus</name>
    <dbReference type="NCBI Taxonomy" id="388466"/>
    <lineage>
        <taxon>Bacteria</taxon>
        <taxon>Pseudomonadati</taxon>
        <taxon>Acidobacteriota</taxon>
        <taxon>Terriglobia</taxon>
        <taxon>Terriglobales</taxon>
        <taxon>Acidobacteriaceae</taxon>
        <taxon>Edaphobacter</taxon>
    </lineage>
</organism>
<gene>
    <name evidence="11" type="ORF">BDD14_3398</name>
</gene>
<accession>A0A4Q7YXC8</accession>
<dbReference type="OrthoDB" id="9815691at2"/>
<dbReference type="InterPro" id="IPR050297">
    <property type="entry name" value="LipidA_mod_glycosyltrf_83"/>
</dbReference>
<feature type="transmembrane region" description="Helical" evidence="9">
    <location>
        <begin position="389"/>
        <end position="407"/>
    </location>
</feature>
<comment type="subcellular location">
    <subcellularLocation>
        <location evidence="1">Cell membrane</location>
        <topology evidence="1">Multi-pass membrane protein</topology>
    </subcellularLocation>
</comment>
<keyword evidence="12" id="KW-1185">Reference proteome</keyword>
<feature type="transmembrane region" description="Helical" evidence="9">
    <location>
        <begin position="325"/>
        <end position="346"/>
    </location>
</feature>
<dbReference type="GO" id="GO:0000030">
    <property type="term" value="F:mannosyltransferase activity"/>
    <property type="evidence" value="ECO:0007669"/>
    <property type="project" value="InterPro"/>
</dbReference>
<evidence type="ECO:0000256" key="3">
    <source>
        <dbReference type="ARBA" id="ARBA00022676"/>
    </source>
</evidence>
<dbReference type="GO" id="GO:0005886">
    <property type="term" value="C:plasma membrane"/>
    <property type="evidence" value="ECO:0007669"/>
    <property type="project" value="UniProtKB-SubCell"/>
</dbReference>
<sequence length="658" mass="73518">MKDAYLESGRLRRPLVIVALWFVFYSTFALLAPPLLDDADSVHAEVAREMLVRHDWTTLYANGIRYLEKAPLLYWSMASSFKIFGVGTAAARLPLALTVLALALVVEAFARRAFGASGPKESSDSGQEEAETEEETAAVNKSGARAGLYAGLILLSSFGIFIFTRITIPDAMVCLWLTLSIFCYWLTEQQSRPGAPLCYGFALCCALNILTKGLIGIVFPIGIVLLHLLFTRGLRGTIARLRQLHPFGSLLVFLLVAAPWHILIALANPTQGHPGEISFTKGHWIVPQPTDGNVHGWTWFYFVNEHLLRYLNLRVPRDYDTVPLFLFWGLLLIWLMPWSAFLFHALAAVPWRRMLRRAALDRQQSTLALMGIWAMFPMLFFSFSTRQEYYVLPALPALIMLIALWLSREADEAESFAVPNLLVIAGQRISLVLLAFGSLATFAAFFFLVHSQPAAPNMDLASLLQQNPSEYALSFGHFLDLNSRAMGAFRRPLGLTGLSLFTATLAACLLRRAYRPHAANLWLTGGAFGFLLAAHLGLQIFSPVLTSKQLADVIAPYLKPEDILVIHGEYEAGSTLGFYLKRNNLHIFEGRSSNLWYGGFFPDAPHIFETETTLNLEWTGPHRVFLWQDVSQPLPRLRGRSYVLIQSGGKEILSNRPN</sequence>
<reference evidence="11 12" key="1">
    <citation type="submission" date="2019-02" db="EMBL/GenBank/DDBJ databases">
        <title>Genomic Encyclopedia of Archaeal and Bacterial Type Strains, Phase II (KMG-II): from individual species to whole genera.</title>
        <authorList>
            <person name="Goeker M."/>
        </authorList>
    </citation>
    <scope>NUCLEOTIDE SEQUENCE [LARGE SCALE GENOMIC DNA]</scope>
    <source>
        <strain evidence="11 12">DSM 18101</strain>
    </source>
</reference>
<keyword evidence="3 11" id="KW-0328">Glycosyltransferase</keyword>
<feature type="transmembrane region" description="Helical" evidence="9">
    <location>
        <begin position="522"/>
        <end position="541"/>
    </location>
</feature>
<evidence type="ECO:0000256" key="2">
    <source>
        <dbReference type="ARBA" id="ARBA00022475"/>
    </source>
</evidence>
<dbReference type="EMBL" id="SHKW01000001">
    <property type="protein sequence ID" value="RZU41861.1"/>
    <property type="molecule type" value="Genomic_DNA"/>
</dbReference>
<evidence type="ECO:0000256" key="5">
    <source>
        <dbReference type="ARBA" id="ARBA00022692"/>
    </source>
</evidence>
<comment type="caution">
    <text evidence="11">The sequence shown here is derived from an EMBL/GenBank/DDBJ whole genome shotgun (WGS) entry which is preliminary data.</text>
</comment>
<dbReference type="GO" id="GO:0006493">
    <property type="term" value="P:protein O-linked glycosylation"/>
    <property type="evidence" value="ECO:0007669"/>
    <property type="project" value="InterPro"/>
</dbReference>
<dbReference type="PANTHER" id="PTHR33908:SF3">
    <property type="entry name" value="UNDECAPRENYL PHOSPHATE-ALPHA-4-AMINO-4-DEOXY-L-ARABINOSE ARABINOSYL TRANSFERASE"/>
    <property type="match status" value="1"/>
</dbReference>
<feature type="transmembrane region" description="Helical" evidence="9">
    <location>
        <begin position="199"/>
        <end position="226"/>
    </location>
</feature>
<evidence type="ECO:0000259" key="10">
    <source>
        <dbReference type="Pfam" id="PF02366"/>
    </source>
</evidence>
<keyword evidence="5 9" id="KW-0812">Transmembrane</keyword>
<feature type="transmembrane region" description="Helical" evidence="9">
    <location>
        <begin position="493"/>
        <end position="510"/>
    </location>
</feature>
<keyword evidence="7 9" id="KW-0472">Membrane</keyword>
<dbReference type="PANTHER" id="PTHR33908">
    <property type="entry name" value="MANNOSYLTRANSFERASE YKCB-RELATED"/>
    <property type="match status" value="1"/>
</dbReference>
<feature type="transmembrane region" description="Helical" evidence="9">
    <location>
        <begin position="146"/>
        <end position="164"/>
    </location>
</feature>
<dbReference type="GO" id="GO:0010041">
    <property type="term" value="P:response to iron(III) ion"/>
    <property type="evidence" value="ECO:0007669"/>
    <property type="project" value="TreeGrafter"/>
</dbReference>
<dbReference type="Pfam" id="PF02366">
    <property type="entry name" value="PMT"/>
    <property type="match status" value="1"/>
</dbReference>
<keyword evidence="2" id="KW-1003">Cell membrane</keyword>
<dbReference type="AlphaFoldDB" id="A0A4Q7YXC8"/>
<evidence type="ECO:0000256" key="4">
    <source>
        <dbReference type="ARBA" id="ARBA00022679"/>
    </source>
</evidence>
<feature type="domain" description="ArnT-like N-terminal" evidence="10">
    <location>
        <begin position="145"/>
        <end position="265"/>
    </location>
</feature>
<dbReference type="GO" id="GO:0009103">
    <property type="term" value="P:lipopolysaccharide biosynthetic process"/>
    <property type="evidence" value="ECO:0007669"/>
    <property type="project" value="UniProtKB-ARBA"/>
</dbReference>
<dbReference type="Proteomes" id="UP000292958">
    <property type="component" value="Unassembled WGS sequence"/>
</dbReference>
<feature type="transmembrane region" description="Helical" evidence="9">
    <location>
        <begin position="15"/>
        <end position="36"/>
    </location>
</feature>
<feature type="compositionally biased region" description="Acidic residues" evidence="8">
    <location>
        <begin position="126"/>
        <end position="136"/>
    </location>
</feature>
<evidence type="ECO:0000313" key="12">
    <source>
        <dbReference type="Proteomes" id="UP000292958"/>
    </source>
</evidence>
<evidence type="ECO:0000256" key="8">
    <source>
        <dbReference type="SAM" id="MobiDB-lite"/>
    </source>
</evidence>
<name>A0A4Q7YXC8_9BACT</name>
<keyword evidence="6 9" id="KW-1133">Transmembrane helix</keyword>
<evidence type="ECO:0000313" key="11">
    <source>
        <dbReference type="EMBL" id="RZU41861.1"/>
    </source>
</evidence>
<feature type="transmembrane region" description="Helical" evidence="9">
    <location>
        <begin position="367"/>
        <end position="383"/>
    </location>
</feature>
<evidence type="ECO:0000256" key="1">
    <source>
        <dbReference type="ARBA" id="ARBA00004651"/>
    </source>
</evidence>
<evidence type="ECO:0000256" key="7">
    <source>
        <dbReference type="ARBA" id="ARBA00023136"/>
    </source>
</evidence>
<proteinExistence type="predicted"/>